<dbReference type="PANTHER" id="PTHR21321">
    <property type="entry name" value="PNAS-3 RELATED"/>
    <property type="match status" value="1"/>
</dbReference>
<protein>
    <recommendedName>
        <fullName evidence="5">Exosome complex component Rrp4</fullName>
    </recommendedName>
</protein>
<dbReference type="HAMAP" id="MF_00623">
    <property type="entry name" value="Exosome_Rrp4"/>
    <property type="match status" value="1"/>
</dbReference>
<dbReference type="InterPro" id="IPR003029">
    <property type="entry name" value="S1_domain"/>
</dbReference>
<dbReference type="AlphaFoldDB" id="A0A9Y1BP03"/>
<dbReference type="InterPro" id="IPR012340">
    <property type="entry name" value="NA-bd_OB-fold"/>
</dbReference>
<dbReference type="Pfam" id="PF15985">
    <property type="entry name" value="KH_6"/>
    <property type="match status" value="1"/>
</dbReference>
<gene>
    <name evidence="5" type="primary">rrp4</name>
    <name evidence="7" type="ORF">K9W46_07875</name>
</gene>
<organism evidence="7">
    <name type="scientific">Candidatus Heimdallarchaeum endolithica</name>
    <dbReference type="NCBI Taxonomy" id="2876572"/>
    <lineage>
        <taxon>Archaea</taxon>
        <taxon>Promethearchaeati</taxon>
        <taxon>Candidatus Heimdallarchaeota</taxon>
        <taxon>Candidatus Heimdallarchaeia (ex Rinke et al. 2021) (nom. nud.)</taxon>
        <taxon>Candidatus Heimdallarchaeales</taxon>
        <taxon>Candidatus Heimdallarchaeaceae</taxon>
        <taxon>Candidatus Heimdallarchaeum</taxon>
    </lineage>
</organism>
<dbReference type="SUPFAM" id="SSF50249">
    <property type="entry name" value="Nucleic acid-binding proteins"/>
    <property type="match status" value="1"/>
</dbReference>
<dbReference type="PANTHER" id="PTHR21321:SF4">
    <property type="entry name" value="EXOSOME COMPLEX COMPONENT RRP4"/>
    <property type="match status" value="1"/>
</dbReference>
<keyword evidence="2 5" id="KW-0963">Cytoplasm</keyword>
<dbReference type="InterPro" id="IPR036612">
    <property type="entry name" value="KH_dom_type_1_sf"/>
</dbReference>
<dbReference type="Pfam" id="PF22625">
    <property type="entry name" value="ECR1_N_2"/>
    <property type="match status" value="1"/>
</dbReference>
<feature type="domain" description="S1 motif" evidence="6">
    <location>
        <begin position="65"/>
        <end position="137"/>
    </location>
</feature>
<dbReference type="SUPFAM" id="SSF110324">
    <property type="entry name" value="Ribosomal L27 protein-like"/>
    <property type="match status" value="1"/>
</dbReference>
<dbReference type="Gene3D" id="3.30.1370.10">
    <property type="entry name" value="K Homology domain, type 1"/>
    <property type="match status" value="1"/>
</dbReference>
<dbReference type="InterPro" id="IPR004087">
    <property type="entry name" value="KH_dom"/>
</dbReference>
<dbReference type="NCBIfam" id="NF003181">
    <property type="entry name" value="PRK04163.1-1"/>
    <property type="match status" value="1"/>
</dbReference>
<keyword evidence="3 5" id="KW-0271">Exosome</keyword>
<dbReference type="GO" id="GO:0071034">
    <property type="term" value="P:CUT catabolic process"/>
    <property type="evidence" value="ECO:0007669"/>
    <property type="project" value="TreeGrafter"/>
</dbReference>
<dbReference type="EMBL" id="CP084167">
    <property type="protein sequence ID" value="UJG42321.1"/>
    <property type="molecule type" value="Genomic_DNA"/>
</dbReference>
<dbReference type="GO" id="GO:0008143">
    <property type="term" value="F:poly(A) binding"/>
    <property type="evidence" value="ECO:0007669"/>
    <property type="project" value="InterPro"/>
</dbReference>
<dbReference type="InterPro" id="IPR026699">
    <property type="entry name" value="Exosome_RNA_bind1/RRP40/RRP4"/>
</dbReference>
<evidence type="ECO:0000256" key="3">
    <source>
        <dbReference type="ARBA" id="ARBA00022835"/>
    </source>
</evidence>
<dbReference type="CDD" id="cd05789">
    <property type="entry name" value="S1_Rrp4"/>
    <property type="match status" value="1"/>
</dbReference>
<accession>A0A9Y1BP03</accession>
<evidence type="ECO:0000256" key="4">
    <source>
        <dbReference type="ARBA" id="ARBA00022884"/>
    </source>
</evidence>
<dbReference type="GO" id="GO:0005737">
    <property type="term" value="C:cytoplasm"/>
    <property type="evidence" value="ECO:0007669"/>
    <property type="project" value="UniProtKB-SubCell"/>
</dbReference>
<sequence length="228" mass="25492">MNEIFFENHAIVVPGDKLATGHFKYGSGVVRQDNNYYATVVGLFRDRGDYISVKSLKGKYLPRAGDLVIGLVIDVGLTNWILDIGSPYVGVLTSMNAVTKRFDPVMADARKIFDVGDIVLAKIVAFDRTKDPNLSTKERGLGKLKGGRVIEIEAAHIPRVIGKKGSMINMIKRLTRCQIITGQNGRIWVQGKKIQDELRAIEAIKKIEREAHTQNLTNRINEFLNSKR</sequence>
<dbReference type="GO" id="GO:0071051">
    <property type="term" value="P:poly(A)-dependent snoRNA 3'-end processing"/>
    <property type="evidence" value="ECO:0007669"/>
    <property type="project" value="TreeGrafter"/>
</dbReference>
<name>A0A9Y1BP03_9ARCH</name>
<dbReference type="SUPFAM" id="SSF54791">
    <property type="entry name" value="Eukaryotic type KH-domain (KH-domain type I)"/>
    <property type="match status" value="1"/>
</dbReference>
<dbReference type="GO" id="GO:0034475">
    <property type="term" value="P:U4 snRNA 3'-end processing"/>
    <property type="evidence" value="ECO:0007669"/>
    <property type="project" value="TreeGrafter"/>
</dbReference>
<comment type="subunit">
    <text evidence="5">Component of the archaeal exosome complex. Forms a trimer of Rrp4 and/or Csl4 subunits. The trimer associates with an hexameric ring-like arrangement composed of 3 Rrp41-Rrp42 heterodimers.</text>
</comment>
<dbReference type="GO" id="GO:0000178">
    <property type="term" value="C:exosome (RNase complex)"/>
    <property type="evidence" value="ECO:0007669"/>
    <property type="project" value="UniProtKB-KW"/>
</dbReference>
<evidence type="ECO:0000256" key="5">
    <source>
        <dbReference type="HAMAP-Rule" id="MF_00623"/>
    </source>
</evidence>
<dbReference type="SMART" id="SM00316">
    <property type="entry name" value="S1"/>
    <property type="match status" value="1"/>
</dbReference>
<dbReference type="InterPro" id="IPR054371">
    <property type="entry name" value="RRP4_N"/>
</dbReference>
<reference evidence="7" key="1">
    <citation type="journal article" date="2022" name="Nat. Microbiol.">
        <title>Unique mobile elements and scalable gene flow at the prokaryote-eukaryote boundary revealed by circularized Asgard archaea genomes.</title>
        <authorList>
            <person name="Wu F."/>
            <person name="Speth D.R."/>
            <person name="Philosof A."/>
            <person name="Cremiere A."/>
            <person name="Narayanan A."/>
            <person name="Barco R.A."/>
            <person name="Connon S.A."/>
            <person name="Amend J.P."/>
            <person name="Antoshechkin I.A."/>
            <person name="Orphan V.J."/>
        </authorList>
    </citation>
    <scope>NUCLEOTIDE SEQUENCE</scope>
    <source>
        <strain evidence="7">PR6</strain>
    </source>
</reference>
<comment type="similarity">
    <text evidence="1 5">Belongs to the RRP4 family.</text>
</comment>
<evidence type="ECO:0000256" key="2">
    <source>
        <dbReference type="ARBA" id="ARBA00022490"/>
    </source>
</evidence>
<dbReference type="Gene3D" id="2.40.50.140">
    <property type="entry name" value="Nucleic acid-binding proteins"/>
    <property type="match status" value="1"/>
</dbReference>
<evidence type="ECO:0000313" key="7">
    <source>
        <dbReference type="EMBL" id="UJG42321.1"/>
    </source>
</evidence>
<evidence type="ECO:0000256" key="1">
    <source>
        <dbReference type="ARBA" id="ARBA00009155"/>
    </source>
</evidence>
<dbReference type="GO" id="GO:0000467">
    <property type="term" value="P:exonucleolytic trimming to generate mature 3'-end of 5.8S rRNA from tricistronic rRNA transcript (SSU-rRNA, 5.8S rRNA, LSU-rRNA)"/>
    <property type="evidence" value="ECO:0007669"/>
    <property type="project" value="TreeGrafter"/>
</dbReference>
<keyword evidence="4 5" id="KW-0694">RNA-binding</keyword>
<proteinExistence type="inferred from homology"/>
<dbReference type="InterPro" id="IPR023474">
    <property type="entry name" value="Rrp4"/>
</dbReference>
<dbReference type="PROSITE" id="PS50126">
    <property type="entry name" value="S1"/>
    <property type="match status" value="1"/>
</dbReference>
<evidence type="ECO:0000259" key="6">
    <source>
        <dbReference type="PROSITE" id="PS50126"/>
    </source>
</evidence>
<comment type="function">
    <text evidence="5">Non-catalytic component of the exosome, which is a complex involved in RNA degradation. Increases the RNA binding and the efficiency of RNA degradation. Confers strong poly(A) specificity to the exosome.</text>
</comment>
<dbReference type="Proteomes" id="UP001200513">
    <property type="component" value="Chromosome"/>
</dbReference>
<dbReference type="CDD" id="cd22524">
    <property type="entry name" value="KH-I_Rrp4_prokar"/>
    <property type="match status" value="1"/>
</dbReference>
<dbReference type="Gene3D" id="2.40.50.100">
    <property type="match status" value="1"/>
</dbReference>
<dbReference type="SMART" id="SM00322">
    <property type="entry name" value="KH"/>
    <property type="match status" value="1"/>
</dbReference>
<dbReference type="InterPro" id="IPR048565">
    <property type="entry name" value="S1_RRP4"/>
</dbReference>
<comment type="subcellular location">
    <subcellularLocation>
        <location evidence="5">Cytoplasm</location>
    </subcellularLocation>
</comment>
<dbReference type="InterPro" id="IPR004088">
    <property type="entry name" value="KH_dom_type_1"/>
</dbReference>